<name>A0A917U9V1_9ACTN</name>
<feature type="region of interest" description="Disordered" evidence="1">
    <location>
        <begin position="1"/>
        <end position="21"/>
    </location>
</feature>
<sequence>MESDQHLPAPPDDEELAAPPTAAGPPPLAMVGVISAVLAPIAAALTLLIFFRFGRVTEPTTADVQSANRLFAAARIVVPMLALFGAAYVFVTWRRARWSVLRGLGAALLALNLVVAAGFGLFVRLRTDIFDHSEHRTCGLSKTTSGVVLQLQCTLTATNAPTSTVSLHWKGISDPPGAVFEPGSGTLAPGETSPTISIDAGAQCPIVFILRDEQQGKEIRSQFDGCS</sequence>
<dbReference type="Proteomes" id="UP000642070">
    <property type="component" value="Unassembled WGS sequence"/>
</dbReference>
<accession>A0A917U9V1</accession>
<reference evidence="3" key="1">
    <citation type="journal article" date="2014" name="Int. J. Syst. Evol. Microbiol.">
        <title>Complete genome sequence of Corynebacterium casei LMG S-19264T (=DSM 44701T), isolated from a smear-ripened cheese.</title>
        <authorList>
            <consortium name="US DOE Joint Genome Institute (JGI-PGF)"/>
            <person name="Walter F."/>
            <person name="Albersmeier A."/>
            <person name="Kalinowski J."/>
            <person name="Ruckert C."/>
        </authorList>
    </citation>
    <scope>NUCLEOTIDE SEQUENCE</scope>
    <source>
        <strain evidence="3">JCM 19831</strain>
    </source>
</reference>
<organism evidence="3 4">
    <name type="scientific">Dactylosporangium sucinum</name>
    <dbReference type="NCBI Taxonomy" id="1424081"/>
    <lineage>
        <taxon>Bacteria</taxon>
        <taxon>Bacillati</taxon>
        <taxon>Actinomycetota</taxon>
        <taxon>Actinomycetes</taxon>
        <taxon>Micromonosporales</taxon>
        <taxon>Micromonosporaceae</taxon>
        <taxon>Dactylosporangium</taxon>
    </lineage>
</organism>
<gene>
    <name evidence="3" type="ORF">GCM10007977_084430</name>
</gene>
<dbReference type="AlphaFoldDB" id="A0A917U9V1"/>
<keyword evidence="2" id="KW-1133">Transmembrane helix</keyword>
<comment type="caution">
    <text evidence="3">The sequence shown here is derived from an EMBL/GenBank/DDBJ whole genome shotgun (WGS) entry which is preliminary data.</text>
</comment>
<evidence type="ECO:0000313" key="4">
    <source>
        <dbReference type="Proteomes" id="UP000642070"/>
    </source>
</evidence>
<protein>
    <submittedName>
        <fullName evidence="3">Uncharacterized protein</fullName>
    </submittedName>
</protein>
<reference evidence="3" key="2">
    <citation type="submission" date="2020-09" db="EMBL/GenBank/DDBJ databases">
        <authorList>
            <person name="Sun Q."/>
            <person name="Ohkuma M."/>
        </authorList>
    </citation>
    <scope>NUCLEOTIDE SEQUENCE</scope>
    <source>
        <strain evidence="3">JCM 19831</strain>
    </source>
</reference>
<keyword evidence="2" id="KW-0812">Transmembrane</keyword>
<evidence type="ECO:0000256" key="2">
    <source>
        <dbReference type="SAM" id="Phobius"/>
    </source>
</evidence>
<evidence type="ECO:0000256" key="1">
    <source>
        <dbReference type="SAM" id="MobiDB-lite"/>
    </source>
</evidence>
<dbReference type="EMBL" id="BMPI01000059">
    <property type="protein sequence ID" value="GGM69796.1"/>
    <property type="molecule type" value="Genomic_DNA"/>
</dbReference>
<dbReference type="RefSeq" id="WP_190255686.1">
    <property type="nucleotide sequence ID" value="NZ_BMPI01000059.1"/>
</dbReference>
<keyword evidence="2" id="KW-0472">Membrane</keyword>
<feature type="transmembrane region" description="Helical" evidence="2">
    <location>
        <begin position="72"/>
        <end position="91"/>
    </location>
</feature>
<proteinExistence type="predicted"/>
<keyword evidence="4" id="KW-1185">Reference proteome</keyword>
<evidence type="ECO:0000313" key="3">
    <source>
        <dbReference type="EMBL" id="GGM69796.1"/>
    </source>
</evidence>
<feature type="transmembrane region" description="Helical" evidence="2">
    <location>
        <begin position="103"/>
        <end position="123"/>
    </location>
</feature>
<feature type="transmembrane region" description="Helical" evidence="2">
    <location>
        <begin position="28"/>
        <end position="51"/>
    </location>
</feature>